<reference evidence="2 3" key="1">
    <citation type="submission" date="2019-08" db="EMBL/GenBank/DDBJ databases">
        <authorList>
            <person name="Vazquez-Campos X."/>
        </authorList>
    </citation>
    <scope>NUCLEOTIDE SEQUENCE [LARGE SCALE GENOMIC DNA]</scope>
    <source>
        <strain evidence="2">LFW-283_2</strain>
    </source>
</reference>
<dbReference type="AlphaFoldDB" id="A0A5E4LRL2"/>
<organism evidence="2 3">
    <name type="scientific">Candidatus Bilamarchaeum dharawalense</name>
    <dbReference type="NCBI Taxonomy" id="2885759"/>
    <lineage>
        <taxon>Archaea</taxon>
        <taxon>Candidatus Micrarchaeota</taxon>
        <taxon>Candidatus Micrarchaeia</taxon>
        <taxon>Candidatus Anstonellales</taxon>
        <taxon>Candidatus Bilamarchaeaceae</taxon>
        <taxon>Candidatus Bilamarchaeum</taxon>
    </lineage>
</organism>
<feature type="region of interest" description="Disordered" evidence="1">
    <location>
        <begin position="185"/>
        <end position="213"/>
    </location>
</feature>
<proteinExistence type="predicted"/>
<sequence>MYLPASELQQYNGQFTCPYCIMDMRDEDRRRNEVHIDRPKIQELVYSETCDRCGRDLEGRVYILNDKKLCKTCLDSEKDKWELVSGAPMGAGQRISLKPIIEQKKMGVLSTIISETLYLLRLKKKPNIREIIIYDPKMPIKHAKPMAEGALLKTDEKKPETEGLMPIQQENKQLSTIVPLQGKIPISKVETEKPTKDKSKKKSGKSKQDQDKK</sequence>
<evidence type="ECO:0000313" key="3">
    <source>
        <dbReference type="Proteomes" id="UP000789941"/>
    </source>
</evidence>
<evidence type="ECO:0000256" key="1">
    <source>
        <dbReference type="SAM" id="MobiDB-lite"/>
    </source>
</evidence>
<evidence type="ECO:0000313" key="2">
    <source>
        <dbReference type="EMBL" id="VVC04755.1"/>
    </source>
</evidence>
<name>A0A5E4LRL2_9ARCH</name>
<dbReference type="Proteomes" id="UP000789941">
    <property type="component" value="Unassembled WGS sequence"/>
</dbReference>
<comment type="caution">
    <text evidence="2">The sequence shown here is derived from an EMBL/GenBank/DDBJ whole genome shotgun (WGS) entry which is preliminary data.</text>
</comment>
<dbReference type="EMBL" id="CABMJJ010000011">
    <property type="protein sequence ID" value="VVC04755.1"/>
    <property type="molecule type" value="Genomic_DNA"/>
</dbReference>
<accession>A0A5E4LRL2</accession>
<gene>
    <name evidence="2" type="ORF">LFW2832_01096</name>
</gene>
<protein>
    <submittedName>
        <fullName evidence="2">Uncharacterized protein</fullName>
    </submittedName>
</protein>